<evidence type="ECO:0000313" key="3">
    <source>
        <dbReference type="Proteomes" id="UP000237968"/>
    </source>
</evidence>
<dbReference type="GO" id="GO:0005737">
    <property type="term" value="C:cytoplasm"/>
    <property type="evidence" value="ECO:0007669"/>
    <property type="project" value="TreeGrafter"/>
</dbReference>
<comment type="caution">
    <text evidence="2">The sequence shown here is derived from an EMBL/GenBank/DDBJ whole genome shotgun (WGS) entry which is preliminary data.</text>
</comment>
<dbReference type="InterPro" id="IPR009091">
    <property type="entry name" value="RCC1/BLIP-II"/>
</dbReference>
<dbReference type="AlphaFoldDB" id="A0A2S9XKK8"/>
<proteinExistence type="predicted"/>
<keyword evidence="3" id="KW-1185">Reference proteome</keyword>
<accession>A0A2S9XKK8</accession>
<reference evidence="2 3" key="1">
    <citation type="submission" date="2018-03" db="EMBL/GenBank/DDBJ databases">
        <title>Draft Genome Sequences of the Obligatory Marine Myxobacteria Enhygromyxa salina SWB005.</title>
        <authorList>
            <person name="Poehlein A."/>
            <person name="Moghaddam J.A."/>
            <person name="Harms H."/>
            <person name="Alanjari M."/>
            <person name="Koenig G.M."/>
            <person name="Daniel R."/>
            <person name="Schaeberle T.F."/>
        </authorList>
    </citation>
    <scope>NUCLEOTIDE SEQUENCE [LARGE SCALE GENOMIC DNA]</scope>
    <source>
        <strain evidence="2 3">SWB005</strain>
    </source>
</reference>
<keyword evidence="1" id="KW-0732">Signal</keyword>
<gene>
    <name evidence="2" type="ORF">ENSA5_42650</name>
</gene>
<protein>
    <submittedName>
        <fullName evidence="2">Regulator of chromosome condensation (RCC1) repeat protein</fullName>
    </submittedName>
</protein>
<name>A0A2S9XKK8_9BACT</name>
<evidence type="ECO:0000256" key="1">
    <source>
        <dbReference type="SAM" id="SignalP"/>
    </source>
</evidence>
<dbReference type="Pfam" id="PF13540">
    <property type="entry name" value="RCC1_2"/>
    <property type="match status" value="5"/>
</dbReference>
<feature type="chain" id="PRO_5015561959" evidence="1">
    <location>
        <begin position="30"/>
        <end position="553"/>
    </location>
</feature>
<dbReference type="InterPro" id="IPR000408">
    <property type="entry name" value="Reg_chr_condens"/>
</dbReference>
<dbReference type="SUPFAM" id="SSF50985">
    <property type="entry name" value="RCC1/BLIP-II"/>
    <property type="match status" value="1"/>
</dbReference>
<dbReference type="GO" id="GO:0005085">
    <property type="term" value="F:guanyl-nucleotide exchange factor activity"/>
    <property type="evidence" value="ECO:0007669"/>
    <property type="project" value="TreeGrafter"/>
</dbReference>
<dbReference type="PRINTS" id="PR00633">
    <property type="entry name" value="RCCNDNSATION"/>
</dbReference>
<dbReference type="InterPro" id="IPR051553">
    <property type="entry name" value="Ran_GTPase-activating"/>
</dbReference>
<feature type="signal peptide" evidence="1">
    <location>
        <begin position="1"/>
        <end position="29"/>
    </location>
</feature>
<dbReference type="Proteomes" id="UP000237968">
    <property type="component" value="Unassembled WGS sequence"/>
</dbReference>
<evidence type="ECO:0000313" key="2">
    <source>
        <dbReference type="EMBL" id="PRP93367.1"/>
    </source>
</evidence>
<dbReference type="PROSITE" id="PS50012">
    <property type="entry name" value="RCC1_3"/>
    <property type="match status" value="5"/>
</dbReference>
<dbReference type="PANTHER" id="PTHR45982">
    <property type="entry name" value="REGULATOR OF CHROMOSOME CONDENSATION"/>
    <property type="match status" value="1"/>
</dbReference>
<dbReference type="Gene3D" id="2.130.10.30">
    <property type="entry name" value="Regulator of chromosome condensation 1/beta-lactamase-inhibitor protein II"/>
    <property type="match status" value="2"/>
</dbReference>
<dbReference type="PANTHER" id="PTHR45982:SF1">
    <property type="entry name" value="REGULATOR OF CHROMOSOME CONDENSATION"/>
    <property type="match status" value="1"/>
</dbReference>
<sequence length="553" mass="55571">MVVDNGMSRVSCLSVPGLFLLLACAPATGGAGGDEGTESDEGECVGQADCACTPGGGCDPGLVCEAEMCVPEGGEADDDTGESDGDTGDGDPACTENGCMCDGSPGSCDPELVCDEGICSPNLCGNAVADDGEACDDGNEVDGDGCDTDCTFTTLEVFGGGLHTCALIEGGRVRCWGEGMFGTLGHGNTEDIGDDETPASAGDVALPGSVVSLAAGGVHNCAQFDDDWLRCWGSNIYGQLGNAADSDLGDDETLEMLPGIAIVEAVSQFESGSFHNCARLVTGDARCWGANAVGQLGVGDTTTIGDNEPPSAGELVFDGTDGIERVAAGVWHNCALTVSDELICWGRNISGQLGYGNSQSLGDDEPPSDAGPVDVRPGALPNDASISAVALGGGHSCVLFSTGEVLCWGGNEDGELGQGHTDDWGDDNDELPSALPLIDLGGVATAISAGEEHTCALLDDGSVRCWGKNDFGQLGLGHLDNIGDDEAPADAEAVDLGGLAISISAGGDHTCAVLADYSVVCWGNGAAGRLGYGNVDNIGDDESPSAAGFVEVL</sequence>
<dbReference type="EMBL" id="PVNK01000186">
    <property type="protein sequence ID" value="PRP93367.1"/>
    <property type="molecule type" value="Genomic_DNA"/>
</dbReference>
<organism evidence="2 3">
    <name type="scientific">Enhygromyxa salina</name>
    <dbReference type="NCBI Taxonomy" id="215803"/>
    <lineage>
        <taxon>Bacteria</taxon>
        <taxon>Pseudomonadati</taxon>
        <taxon>Myxococcota</taxon>
        <taxon>Polyangia</taxon>
        <taxon>Nannocystales</taxon>
        <taxon>Nannocystaceae</taxon>
        <taxon>Enhygromyxa</taxon>
    </lineage>
</organism>